<proteinExistence type="predicted"/>
<gene>
    <name evidence="2" type="ORF">S01H1_52632</name>
</gene>
<name>X0WY11_9ZZZZ</name>
<dbReference type="AlphaFoldDB" id="X0WY11"/>
<evidence type="ECO:0000313" key="2">
    <source>
        <dbReference type="EMBL" id="GAG17631.1"/>
    </source>
</evidence>
<sequence length="35" mass="3730">MSSGTADAPAPEAPAGVHRGLRELLLRETRLSLEQ</sequence>
<accession>X0WY11</accession>
<organism evidence="2">
    <name type="scientific">marine sediment metagenome</name>
    <dbReference type="NCBI Taxonomy" id="412755"/>
    <lineage>
        <taxon>unclassified sequences</taxon>
        <taxon>metagenomes</taxon>
        <taxon>ecological metagenomes</taxon>
    </lineage>
</organism>
<feature type="non-terminal residue" evidence="2">
    <location>
        <position position="35"/>
    </location>
</feature>
<dbReference type="EMBL" id="BARS01034029">
    <property type="protein sequence ID" value="GAG17631.1"/>
    <property type="molecule type" value="Genomic_DNA"/>
</dbReference>
<comment type="caution">
    <text evidence="2">The sequence shown here is derived from an EMBL/GenBank/DDBJ whole genome shotgun (WGS) entry which is preliminary data.</text>
</comment>
<evidence type="ECO:0000256" key="1">
    <source>
        <dbReference type="SAM" id="MobiDB-lite"/>
    </source>
</evidence>
<feature type="region of interest" description="Disordered" evidence="1">
    <location>
        <begin position="1"/>
        <end position="21"/>
    </location>
</feature>
<protein>
    <submittedName>
        <fullName evidence="2">Uncharacterized protein</fullName>
    </submittedName>
</protein>
<reference evidence="2" key="1">
    <citation type="journal article" date="2014" name="Front. Microbiol.">
        <title>High frequency of phylogenetically diverse reductive dehalogenase-homologous genes in deep subseafloor sedimentary metagenomes.</title>
        <authorList>
            <person name="Kawai M."/>
            <person name="Futagami T."/>
            <person name="Toyoda A."/>
            <person name="Takaki Y."/>
            <person name="Nishi S."/>
            <person name="Hori S."/>
            <person name="Arai W."/>
            <person name="Tsubouchi T."/>
            <person name="Morono Y."/>
            <person name="Uchiyama I."/>
            <person name="Ito T."/>
            <person name="Fujiyama A."/>
            <person name="Inagaki F."/>
            <person name="Takami H."/>
        </authorList>
    </citation>
    <scope>NUCLEOTIDE SEQUENCE</scope>
    <source>
        <strain evidence="2">Expedition CK06-06</strain>
    </source>
</reference>